<organism evidence="4 5">
    <name type="scientific">Seiridium unicorne</name>
    <dbReference type="NCBI Taxonomy" id="138068"/>
    <lineage>
        <taxon>Eukaryota</taxon>
        <taxon>Fungi</taxon>
        <taxon>Dikarya</taxon>
        <taxon>Ascomycota</taxon>
        <taxon>Pezizomycotina</taxon>
        <taxon>Sordariomycetes</taxon>
        <taxon>Xylariomycetidae</taxon>
        <taxon>Amphisphaeriales</taxon>
        <taxon>Sporocadaceae</taxon>
        <taxon>Seiridium</taxon>
    </lineage>
</organism>
<evidence type="ECO:0000313" key="4">
    <source>
        <dbReference type="EMBL" id="KAK9415507.1"/>
    </source>
</evidence>
<dbReference type="InterPro" id="IPR002347">
    <property type="entry name" value="SDR_fam"/>
</dbReference>
<keyword evidence="5" id="KW-1185">Reference proteome</keyword>
<dbReference type="Proteomes" id="UP001408356">
    <property type="component" value="Unassembled WGS sequence"/>
</dbReference>
<evidence type="ECO:0000256" key="3">
    <source>
        <dbReference type="ARBA" id="ARBA00023002"/>
    </source>
</evidence>
<evidence type="ECO:0000256" key="2">
    <source>
        <dbReference type="ARBA" id="ARBA00022857"/>
    </source>
</evidence>
<dbReference type="PANTHER" id="PTHR24320">
    <property type="entry name" value="RETINOL DEHYDROGENASE"/>
    <property type="match status" value="1"/>
</dbReference>
<name>A0ABR2ULJ7_9PEZI</name>
<sequence length="336" mass="36625">MGKIGGIATQFWPPRPDFTEANIPRGSQAGKVFIVTGGNSGLGYELCKILFRSGATVYMATRSKERAETAFKSIRDSNPEASGTGQLKFIHLDLADLASVRTAARQFAQEESKLDALWNNGGIGANAVQHGERTKQDLEILMGIHCVGALLFTELLIPQLKAASVQGTPSRVAWLTTILVDTSAPKNGVEFPGVDTGYEARMENYAASKAGVWILCREFAKRHKEDGIISVALNPGSLETGSFRGTPRITMFLMRLTILHKPIYGAYTMLYAGLSPEVTIETSGIFIYPWGRLVQDSDVVRQDILQAAKGKDEGGLGLGPKLWAWCESKWNIQSED</sequence>
<evidence type="ECO:0000256" key="1">
    <source>
        <dbReference type="ARBA" id="ARBA00006484"/>
    </source>
</evidence>
<dbReference type="EMBL" id="JARVKF010000415">
    <property type="protein sequence ID" value="KAK9415507.1"/>
    <property type="molecule type" value="Genomic_DNA"/>
</dbReference>
<dbReference type="InterPro" id="IPR020904">
    <property type="entry name" value="Sc_DH/Rdtase_CS"/>
</dbReference>
<proteinExistence type="inferred from homology"/>
<dbReference type="SUPFAM" id="SSF51735">
    <property type="entry name" value="NAD(P)-binding Rossmann-fold domains"/>
    <property type="match status" value="1"/>
</dbReference>
<evidence type="ECO:0000313" key="5">
    <source>
        <dbReference type="Proteomes" id="UP001408356"/>
    </source>
</evidence>
<dbReference type="Gene3D" id="3.40.50.720">
    <property type="entry name" value="NAD(P)-binding Rossmann-like Domain"/>
    <property type="match status" value="1"/>
</dbReference>
<accession>A0ABR2ULJ7</accession>
<gene>
    <name evidence="4" type="ORF">SUNI508_10347</name>
</gene>
<comment type="caution">
    <text evidence="4">The sequence shown here is derived from an EMBL/GenBank/DDBJ whole genome shotgun (WGS) entry which is preliminary data.</text>
</comment>
<dbReference type="PROSITE" id="PS00061">
    <property type="entry name" value="ADH_SHORT"/>
    <property type="match status" value="1"/>
</dbReference>
<dbReference type="InterPro" id="IPR036291">
    <property type="entry name" value="NAD(P)-bd_dom_sf"/>
</dbReference>
<protein>
    <submittedName>
        <fullName evidence="4">Oxidoreductase</fullName>
    </submittedName>
</protein>
<dbReference type="PANTHER" id="PTHR24320:SF236">
    <property type="entry name" value="SHORT-CHAIN DEHYDROGENASE-RELATED"/>
    <property type="match status" value="1"/>
</dbReference>
<comment type="similarity">
    <text evidence="1">Belongs to the short-chain dehydrogenases/reductases (SDR) family.</text>
</comment>
<keyword evidence="3" id="KW-0560">Oxidoreductase</keyword>
<dbReference type="Pfam" id="PF00106">
    <property type="entry name" value="adh_short"/>
    <property type="match status" value="1"/>
</dbReference>
<dbReference type="PRINTS" id="PR00081">
    <property type="entry name" value="GDHRDH"/>
</dbReference>
<reference evidence="4 5" key="1">
    <citation type="journal article" date="2024" name="J. Plant Pathol.">
        <title>Sequence and assembly of the genome of Seiridium unicorne, isolate CBS 538.82, causal agent of cypress canker disease.</title>
        <authorList>
            <person name="Scali E."/>
            <person name="Rocca G.D."/>
            <person name="Danti R."/>
            <person name="Garbelotto M."/>
            <person name="Barberini S."/>
            <person name="Baroncelli R."/>
            <person name="Emiliani G."/>
        </authorList>
    </citation>
    <scope>NUCLEOTIDE SEQUENCE [LARGE SCALE GENOMIC DNA]</scope>
    <source>
        <strain evidence="4 5">BM-138-508</strain>
    </source>
</reference>
<keyword evidence="2" id="KW-0521">NADP</keyword>